<dbReference type="Proteomes" id="UP001208570">
    <property type="component" value="Unassembled WGS sequence"/>
</dbReference>
<dbReference type="Gene3D" id="3.40.50.300">
    <property type="entry name" value="P-loop containing nucleotide triphosphate hydrolases"/>
    <property type="match status" value="1"/>
</dbReference>
<dbReference type="SUPFAM" id="SSF52540">
    <property type="entry name" value="P-loop containing nucleoside triphosphate hydrolases"/>
    <property type="match status" value="1"/>
</dbReference>
<dbReference type="GO" id="GO:0005525">
    <property type="term" value="F:GTP binding"/>
    <property type="evidence" value="ECO:0007669"/>
    <property type="project" value="UniProtKB-KW"/>
</dbReference>
<dbReference type="PROSITE" id="PS51419">
    <property type="entry name" value="RAB"/>
    <property type="match status" value="1"/>
</dbReference>
<gene>
    <name evidence="6" type="ORF">LSH36_594g01017</name>
</gene>
<dbReference type="Pfam" id="PF08477">
    <property type="entry name" value="Roc"/>
    <property type="match status" value="1"/>
</dbReference>
<evidence type="ECO:0000313" key="6">
    <source>
        <dbReference type="EMBL" id="KAK2146612.1"/>
    </source>
</evidence>
<evidence type="ECO:0000256" key="1">
    <source>
        <dbReference type="ARBA" id="ARBA00006270"/>
    </source>
</evidence>
<name>A0AAD9J5N4_9ANNE</name>
<reference evidence="6" key="1">
    <citation type="journal article" date="2023" name="Mol. Biol. Evol.">
        <title>Third-Generation Sequencing Reveals the Adaptive Role of the Epigenome in Three Deep-Sea Polychaetes.</title>
        <authorList>
            <person name="Perez M."/>
            <person name="Aroh O."/>
            <person name="Sun Y."/>
            <person name="Lan Y."/>
            <person name="Juniper S.K."/>
            <person name="Young C.R."/>
            <person name="Angers B."/>
            <person name="Qian P.Y."/>
        </authorList>
    </citation>
    <scope>NUCLEOTIDE SEQUENCE</scope>
    <source>
        <strain evidence="6">P08H-3</strain>
    </source>
</reference>
<keyword evidence="2" id="KW-0547">Nucleotide-binding</keyword>
<comment type="function">
    <text evidence="5">Required for KRAS signaling regulation and modulation of cell proliferation. Regulator of KRAS prenylation, and probably prenylation of other small GTPases. Required for lymphocyte development and function. Not required for myeloid cell development.</text>
</comment>
<evidence type="ECO:0000256" key="2">
    <source>
        <dbReference type="ARBA" id="ARBA00022741"/>
    </source>
</evidence>
<dbReference type="InterPro" id="IPR027417">
    <property type="entry name" value="P-loop_NTPase"/>
</dbReference>
<dbReference type="PRINTS" id="PR00449">
    <property type="entry name" value="RASTRNSFRMNG"/>
</dbReference>
<keyword evidence="3" id="KW-0342">GTP-binding</keyword>
<dbReference type="AlphaFoldDB" id="A0AAD9J5N4"/>
<accession>A0AAD9J5N4</accession>
<evidence type="ECO:0000256" key="4">
    <source>
        <dbReference type="ARBA" id="ARBA00041166"/>
    </source>
</evidence>
<comment type="caution">
    <text evidence="6">The sequence shown here is derived from an EMBL/GenBank/DDBJ whole genome shotgun (WGS) entry which is preliminary data.</text>
</comment>
<evidence type="ECO:0000313" key="7">
    <source>
        <dbReference type="Proteomes" id="UP001208570"/>
    </source>
</evidence>
<organism evidence="6 7">
    <name type="scientific">Paralvinella palmiformis</name>
    <dbReference type="NCBI Taxonomy" id="53620"/>
    <lineage>
        <taxon>Eukaryota</taxon>
        <taxon>Metazoa</taxon>
        <taxon>Spiralia</taxon>
        <taxon>Lophotrochozoa</taxon>
        <taxon>Annelida</taxon>
        <taxon>Polychaeta</taxon>
        <taxon>Sedentaria</taxon>
        <taxon>Canalipalpata</taxon>
        <taxon>Terebellida</taxon>
        <taxon>Terebelliformia</taxon>
        <taxon>Alvinellidae</taxon>
        <taxon>Paralvinella</taxon>
    </lineage>
</organism>
<protein>
    <recommendedName>
        <fullName evidence="4">Rab-like protein 3</fullName>
    </recommendedName>
</protein>
<dbReference type="PANTHER" id="PTHR24073">
    <property type="entry name" value="DRAB5-RELATED"/>
    <property type="match status" value="1"/>
</dbReference>
<dbReference type="EMBL" id="JAODUP010000594">
    <property type="protein sequence ID" value="KAK2146612.1"/>
    <property type="molecule type" value="Genomic_DNA"/>
</dbReference>
<evidence type="ECO:0000256" key="3">
    <source>
        <dbReference type="ARBA" id="ARBA00023134"/>
    </source>
</evidence>
<dbReference type="FunFam" id="3.40.50.300:FF:000525">
    <property type="entry name" value="rab-like protein 3 isoform X1"/>
    <property type="match status" value="1"/>
</dbReference>
<proteinExistence type="inferred from homology"/>
<evidence type="ECO:0000256" key="5">
    <source>
        <dbReference type="ARBA" id="ARBA00045267"/>
    </source>
</evidence>
<dbReference type="SMART" id="SM00175">
    <property type="entry name" value="RAB"/>
    <property type="match status" value="1"/>
</dbReference>
<keyword evidence="7" id="KW-1185">Reference proteome</keyword>
<comment type="similarity">
    <text evidence="1">Belongs to the small GTPase superfamily. Rab family.</text>
</comment>
<sequence length="250" mass="28431">MAQIDKVRILVLGDSGVGKTSLVHLICHNEPILNPYWTIGAGVEVKLHEYKAGMPAEKTYFVELWDIGGWSAHKNSRAVFYNPVHGLILCHDLTNKKSQQNLKKWLTEILNRDGKNIKDPNDLDGKEDDVLWAEQYDKSDTDFDEEGDDIYEYDPEQYAGAAIPMLVIGTKLDLIQASHVTTPSRGFNIAEECGADEIKLDCTCTKHLAPGTSNSVKLSRFFDKVIERKYYHNRDVTQVRFSTYTQKSYR</sequence>